<evidence type="ECO:0000313" key="2">
    <source>
        <dbReference type="Proteomes" id="UP000241074"/>
    </source>
</evidence>
<reference evidence="1 2" key="2">
    <citation type="submission" date="2018-03" db="EMBL/GenBank/DDBJ databases">
        <authorList>
            <person name="Keele B.F."/>
        </authorList>
    </citation>
    <scope>NUCLEOTIDE SEQUENCE [LARGE SCALE GENOMIC DNA]</scope>
    <source>
        <strain evidence="1 2">D13</strain>
    </source>
</reference>
<dbReference type="KEGG" id="xba:C7S18_07755"/>
<dbReference type="EMBL" id="CP027860">
    <property type="protein sequence ID" value="AVP97092.1"/>
    <property type="molecule type" value="Genomic_DNA"/>
</dbReference>
<protein>
    <recommendedName>
        <fullName evidence="3">Transposase IS200-like domain-containing protein</fullName>
    </recommendedName>
</protein>
<dbReference type="PANTHER" id="PTHR34322:SF2">
    <property type="entry name" value="TRANSPOSASE IS200-LIKE DOMAIN-CONTAINING PROTEIN"/>
    <property type="match status" value="1"/>
</dbReference>
<accession>A0A2P1PQI4</accession>
<dbReference type="AlphaFoldDB" id="A0A2P1PQI4"/>
<evidence type="ECO:0008006" key="3">
    <source>
        <dbReference type="Google" id="ProtNLM"/>
    </source>
</evidence>
<evidence type="ECO:0000313" key="1">
    <source>
        <dbReference type="EMBL" id="AVP97092.1"/>
    </source>
</evidence>
<organism evidence="1 2">
    <name type="scientific">Ahniella affigens</name>
    <dbReference type="NCBI Taxonomy" id="2021234"/>
    <lineage>
        <taxon>Bacteria</taxon>
        <taxon>Pseudomonadati</taxon>
        <taxon>Pseudomonadota</taxon>
        <taxon>Gammaproteobacteria</taxon>
        <taxon>Lysobacterales</taxon>
        <taxon>Rhodanobacteraceae</taxon>
        <taxon>Ahniella</taxon>
    </lineage>
</organism>
<gene>
    <name evidence="1" type="ORF">C7S18_07755</name>
</gene>
<reference evidence="1 2" key="1">
    <citation type="submission" date="2018-03" db="EMBL/GenBank/DDBJ databases">
        <title>Ahniella affigens gen. nov., sp. nov., a gammaproteobacterium isolated from sandy soil near a stream.</title>
        <authorList>
            <person name="Ko Y."/>
            <person name="Kim J.-H."/>
        </authorList>
    </citation>
    <scope>NUCLEOTIDE SEQUENCE [LARGE SCALE GENOMIC DNA]</scope>
    <source>
        <strain evidence="1 2">D13</strain>
    </source>
</reference>
<keyword evidence="2" id="KW-1185">Reference proteome</keyword>
<dbReference type="PANTHER" id="PTHR34322">
    <property type="entry name" value="TRANSPOSASE, Y1_TNP DOMAIN-CONTAINING"/>
    <property type="match status" value="1"/>
</dbReference>
<dbReference type="Proteomes" id="UP000241074">
    <property type="component" value="Chromosome"/>
</dbReference>
<proteinExistence type="predicted"/>
<name>A0A2P1PQI4_9GAMM</name>
<sequence>MDEVNPVSPHAYALMSHHLHVVLKIDAQAAVSWPDEAVASRWCWVFVGSDDRASQKTRIAEIAAAPELVAKSRDRLPKMSRFMKRLVEPIARNSNREALCTFRFSERRFRAHAPVGSRALLTAMVHDNLYPLRETNAKKSLKIPIGEGPG</sequence>